<sequence length="323" mass="34453">MANITDYFELRGGSGGGGRRPPPPPPGPRDILRAVAQETIAIMPALLSQQPATFDAFATFKHSFEGLHRLDPNDCPRHPTPATIKVVNSDTLNAALAIATEPSSAPLSDRPVVINFANHADPGGGWLNGAWAQEEALCFRSSLFASLPHSQYPLAMDEGLYSPDVLVVRADRTSGHGLLPGAVKGAPAAATAALPAVSVLTIAALYRPPVRTFLVPDPAAGAALRKRKKLVYGREKDRGITKAKMRLSLRMAAANGQGLLVLGALGCGVFGNPAEDVAHCWLEVLSEDEFAGNWWREVCFAVYDPNLTGNYEIFRSVLDGKQV</sequence>
<feature type="region of interest" description="Disordered" evidence="1">
    <location>
        <begin position="1"/>
        <end position="27"/>
    </location>
</feature>
<organism evidence="3 4">
    <name type="scientific">Phialemonium atrogriseum</name>
    <dbReference type="NCBI Taxonomy" id="1093897"/>
    <lineage>
        <taxon>Eukaryota</taxon>
        <taxon>Fungi</taxon>
        <taxon>Dikarya</taxon>
        <taxon>Ascomycota</taxon>
        <taxon>Pezizomycotina</taxon>
        <taxon>Sordariomycetes</taxon>
        <taxon>Sordariomycetidae</taxon>
        <taxon>Cephalothecales</taxon>
        <taxon>Cephalothecaceae</taxon>
        <taxon>Phialemonium</taxon>
    </lineage>
</organism>
<evidence type="ECO:0000313" key="3">
    <source>
        <dbReference type="EMBL" id="KAK1764636.1"/>
    </source>
</evidence>
<dbReference type="PANTHER" id="PTHR35596:SF1">
    <property type="entry name" value="MICROBIAL-TYPE PARG CATALYTIC DOMAIN-CONTAINING PROTEIN"/>
    <property type="match status" value="1"/>
</dbReference>
<proteinExistence type="predicted"/>
<dbReference type="Proteomes" id="UP001244011">
    <property type="component" value="Unassembled WGS sequence"/>
</dbReference>
<dbReference type="RefSeq" id="XP_060280849.1">
    <property type="nucleotide sequence ID" value="XM_060425585.1"/>
</dbReference>
<dbReference type="Gene3D" id="3.40.220.10">
    <property type="entry name" value="Leucine Aminopeptidase, subunit E, domain 1"/>
    <property type="match status" value="1"/>
</dbReference>
<dbReference type="AlphaFoldDB" id="A0AAJ0FDI8"/>
<evidence type="ECO:0000256" key="1">
    <source>
        <dbReference type="SAM" id="MobiDB-lite"/>
    </source>
</evidence>
<reference evidence="3" key="1">
    <citation type="submission" date="2023-06" db="EMBL/GenBank/DDBJ databases">
        <title>Genome-scale phylogeny and comparative genomics of the fungal order Sordariales.</title>
        <authorList>
            <consortium name="Lawrence Berkeley National Laboratory"/>
            <person name="Hensen N."/>
            <person name="Bonometti L."/>
            <person name="Westerberg I."/>
            <person name="Brannstrom I.O."/>
            <person name="Guillou S."/>
            <person name="Cros-Aarteil S."/>
            <person name="Calhoun S."/>
            <person name="Haridas S."/>
            <person name="Kuo A."/>
            <person name="Mondo S."/>
            <person name="Pangilinan J."/>
            <person name="Riley R."/>
            <person name="Labutti K."/>
            <person name="Andreopoulos B."/>
            <person name="Lipzen A."/>
            <person name="Chen C."/>
            <person name="Yanf M."/>
            <person name="Daum C."/>
            <person name="Ng V."/>
            <person name="Clum A."/>
            <person name="Steindorff A."/>
            <person name="Ohm R."/>
            <person name="Martin F."/>
            <person name="Silar P."/>
            <person name="Natvig D."/>
            <person name="Lalanne C."/>
            <person name="Gautier V."/>
            <person name="Ament-Velasquez S.L."/>
            <person name="Kruys A."/>
            <person name="Hutchinson M.I."/>
            <person name="Powell A.J."/>
            <person name="Barry K."/>
            <person name="Miller A.N."/>
            <person name="Grigoriev I.V."/>
            <person name="Debuchy R."/>
            <person name="Gladieux P."/>
            <person name="Thoren M.H."/>
            <person name="Johannesson H."/>
        </authorList>
    </citation>
    <scope>NUCLEOTIDE SEQUENCE</scope>
    <source>
        <strain evidence="3">8032-3</strain>
    </source>
</reference>
<evidence type="ECO:0000259" key="2">
    <source>
        <dbReference type="Pfam" id="PF10021"/>
    </source>
</evidence>
<dbReference type="GeneID" id="85308772"/>
<gene>
    <name evidence="3" type="ORF">QBC33DRAFT_497187</name>
</gene>
<dbReference type="PANTHER" id="PTHR35596">
    <property type="entry name" value="DUF2263 DOMAIN-CONTAINING PROTEIN"/>
    <property type="match status" value="1"/>
</dbReference>
<protein>
    <recommendedName>
        <fullName evidence="2">Microbial-type PARG catalytic domain-containing protein</fullName>
    </recommendedName>
</protein>
<comment type="caution">
    <text evidence="3">The sequence shown here is derived from an EMBL/GenBank/DDBJ whole genome shotgun (WGS) entry which is preliminary data.</text>
</comment>
<dbReference type="InterPro" id="IPR019261">
    <property type="entry name" value="PARG_cat_microbial"/>
</dbReference>
<dbReference type="Pfam" id="PF10021">
    <property type="entry name" value="PARG_cat_microb"/>
    <property type="match status" value="1"/>
</dbReference>
<evidence type="ECO:0000313" key="4">
    <source>
        <dbReference type="Proteomes" id="UP001244011"/>
    </source>
</evidence>
<dbReference type="InterPro" id="IPR043472">
    <property type="entry name" value="Macro_dom-like"/>
</dbReference>
<name>A0AAJ0FDI8_9PEZI</name>
<accession>A0AAJ0FDI8</accession>
<feature type="domain" description="Microbial-type PARG catalytic" evidence="2">
    <location>
        <begin position="73"/>
        <end position="169"/>
    </location>
</feature>
<dbReference type="EMBL" id="MU839019">
    <property type="protein sequence ID" value="KAK1764636.1"/>
    <property type="molecule type" value="Genomic_DNA"/>
</dbReference>
<keyword evidence="4" id="KW-1185">Reference proteome</keyword>
<dbReference type="SUPFAM" id="SSF52949">
    <property type="entry name" value="Macro domain-like"/>
    <property type="match status" value="1"/>
</dbReference>